<dbReference type="AlphaFoldDB" id="A0A516GQ59"/>
<dbReference type="SUPFAM" id="SSF52833">
    <property type="entry name" value="Thioredoxin-like"/>
    <property type="match status" value="1"/>
</dbReference>
<accession>A0A516GQ59</accession>
<dbReference type="Gene3D" id="3.40.30.10">
    <property type="entry name" value="Glutaredoxin"/>
    <property type="match status" value="1"/>
</dbReference>
<protein>
    <submittedName>
        <fullName evidence="1">Thioredoxin family protein</fullName>
    </submittedName>
</protein>
<dbReference type="Pfam" id="PF14595">
    <property type="entry name" value="Thioredoxin_9"/>
    <property type="match status" value="1"/>
</dbReference>
<evidence type="ECO:0000313" key="1">
    <source>
        <dbReference type="EMBL" id="QDO93500.1"/>
    </source>
</evidence>
<keyword evidence="2" id="KW-1185">Reference proteome</keyword>
<proteinExistence type="predicted"/>
<organism evidence="1 2">
    <name type="scientific">Formosa sediminum</name>
    <dbReference type="NCBI Taxonomy" id="2594004"/>
    <lineage>
        <taxon>Bacteria</taxon>
        <taxon>Pseudomonadati</taxon>
        <taxon>Bacteroidota</taxon>
        <taxon>Flavobacteriia</taxon>
        <taxon>Flavobacteriales</taxon>
        <taxon>Flavobacteriaceae</taxon>
        <taxon>Formosa</taxon>
    </lineage>
</organism>
<dbReference type="InterPro" id="IPR036249">
    <property type="entry name" value="Thioredoxin-like_sf"/>
</dbReference>
<gene>
    <name evidence="1" type="ORF">FNB79_05740</name>
</gene>
<dbReference type="KEGG" id="fop:FNB79_05740"/>
<reference evidence="1 2" key="1">
    <citation type="submission" date="2019-07" db="EMBL/GenBank/DDBJ databases">
        <title>Genome sequencing for Formosa sp. PS13.</title>
        <authorList>
            <person name="Park S.-J."/>
        </authorList>
    </citation>
    <scope>NUCLEOTIDE SEQUENCE [LARGE SCALE GENOMIC DNA]</scope>
    <source>
        <strain evidence="1 2">PS13</strain>
    </source>
</reference>
<evidence type="ECO:0000313" key="2">
    <source>
        <dbReference type="Proteomes" id="UP000319209"/>
    </source>
</evidence>
<name>A0A516GQ59_9FLAO</name>
<dbReference type="RefSeq" id="WP_143380403.1">
    <property type="nucleotide sequence ID" value="NZ_CP041637.1"/>
</dbReference>
<dbReference type="Proteomes" id="UP000319209">
    <property type="component" value="Chromosome"/>
</dbReference>
<dbReference type="OrthoDB" id="6120799at2"/>
<sequence length="206" mass="23070">MEATQQIVKNEIIQSGLDHSMSYQEFRELVKTLSKTGGATGHEQTAALVGYTKVNESRMKRWDKTLKVSEKDTKSIQDFKGDITWLVIAESWCGDAAHVMPVINKVAELNDNINLRVVLRDDHDALMNLFLTNGGKSIPKLIMIDNTTGEVVNTFGPRPTIATKLVADYKAEHGVLTAEFKESLQTWYNLNKGQSTIADLIELLKY</sequence>
<dbReference type="EMBL" id="CP041637">
    <property type="protein sequence ID" value="QDO93500.1"/>
    <property type="molecule type" value="Genomic_DNA"/>
</dbReference>